<accession>A0A816U8R6</accession>
<reference evidence="1" key="1">
    <citation type="submission" date="2021-01" db="EMBL/GenBank/DDBJ databases">
        <authorList>
            <consortium name="Genoscope - CEA"/>
            <person name="William W."/>
        </authorList>
    </citation>
    <scope>NUCLEOTIDE SEQUENCE</scope>
</reference>
<proteinExistence type="predicted"/>
<evidence type="ECO:0000313" key="1">
    <source>
        <dbReference type="EMBL" id="CAF2110906.1"/>
    </source>
</evidence>
<dbReference type="EMBL" id="HG994372">
    <property type="protein sequence ID" value="CAF2110906.1"/>
    <property type="molecule type" value="Genomic_DNA"/>
</dbReference>
<gene>
    <name evidence="1" type="ORF">DARMORV10_C08P26140.1</name>
</gene>
<dbReference type="Proteomes" id="UP001295469">
    <property type="component" value="Chromosome C08"/>
</dbReference>
<protein>
    <submittedName>
        <fullName evidence="1">(rape) hypothetical protein</fullName>
    </submittedName>
</protein>
<dbReference type="AlphaFoldDB" id="A0A816U8R6"/>
<name>A0A816U8R6_BRANA</name>
<organism evidence="1">
    <name type="scientific">Brassica napus</name>
    <name type="common">Rape</name>
    <dbReference type="NCBI Taxonomy" id="3708"/>
    <lineage>
        <taxon>Eukaryota</taxon>
        <taxon>Viridiplantae</taxon>
        <taxon>Streptophyta</taxon>
        <taxon>Embryophyta</taxon>
        <taxon>Tracheophyta</taxon>
        <taxon>Spermatophyta</taxon>
        <taxon>Magnoliopsida</taxon>
        <taxon>eudicotyledons</taxon>
        <taxon>Gunneridae</taxon>
        <taxon>Pentapetalae</taxon>
        <taxon>rosids</taxon>
        <taxon>malvids</taxon>
        <taxon>Brassicales</taxon>
        <taxon>Brassicaceae</taxon>
        <taxon>Brassiceae</taxon>
        <taxon>Brassica</taxon>
    </lineage>
</organism>
<sequence>MRQRITSFQANNVQRDLNVNFQSHSSIISPSWVFLSLGSMTVLVKRFASNVLSEHWNELVSRGRIESIFNRLVS</sequence>